<feature type="compositionally biased region" description="Basic residues" evidence="7">
    <location>
        <begin position="255"/>
        <end position="268"/>
    </location>
</feature>
<dbReference type="FunFam" id="2.40.50.100:FF:000042">
    <property type="entry name" value="50S ribosomal protein L27"/>
    <property type="match status" value="1"/>
</dbReference>
<dbReference type="AlphaFoldDB" id="A0A6A6XYB5"/>
<keyword evidence="3" id="KW-0689">Ribosomal protein</keyword>
<reference evidence="10" key="2">
    <citation type="submission" date="2020-04" db="EMBL/GenBank/DDBJ databases">
        <authorList>
            <consortium name="NCBI Genome Project"/>
        </authorList>
    </citation>
    <scope>NUCLEOTIDE SEQUENCE</scope>
    <source>
        <strain evidence="10">CBS 304.34</strain>
    </source>
</reference>
<accession>A0A6A6XYB5</accession>
<evidence type="ECO:0000256" key="3">
    <source>
        <dbReference type="ARBA" id="ARBA00022980"/>
    </source>
</evidence>
<dbReference type="EMBL" id="MU003729">
    <property type="protein sequence ID" value="KAF2801541.1"/>
    <property type="molecule type" value="Genomic_DNA"/>
</dbReference>
<dbReference type="PRINTS" id="PR00063">
    <property type="entry name" value="RIBOSOMALL27"/>
</dbReference>
<dbReference type="RefSeq" id="XP_033568505.1">
    <property type="nucleotide sequence ID" value="XM_033724663.1"/>
</dbReference>
<organism evidence="8">
    <name type="scientific">Mytilinidion resinicola</name>
    <dbReference type="NCBI Taxonomy" id="574789"/>
    <lineage>
        <taxon>Eukaryota</taxon>
        <taxon>Fungi</taxon>
        <taxon>Dikarya</taxon>
        <taxon>Ascomycota</taxon>
        <taxon>Pezizomycotina</taxon>
        <taxon>Dothideomycetes</taxon>
        <taxon>Pleosporomycetidae</taxon>
        <taxon>Mytilinidiales</taxon>
        <taxon>Mytilinidiaceae</taxon>
        <taxon>Mytilinidion</taxon>
    </lineage>
</organism>
<dbReference type="PROSITE" id="PS00831">
    <property type="entry name" value="RIBOSOMAL_L27"/>
    <property type="match status" value="1"/>
</dbReference>
<reference evidence="8 10" key="1">
    <citation type="journal article" date="2020" name="Stud. Mycol.">
        <title>101 Dothideomycetes genomes: a test case for predicting lifestyles and emergence of pathogens.</title>
        <authorList>
            <person name="Haridas S."/>
            <person name="Albert R."/>
            <person name="Binder M."/>
            <person name="Bloem J."/>
            <person name="Labutti K."/>
            <person name="Salamov A."/>
            <person name="Andreopoulos B."/>
            <person name="Baker S."/>
            <person name="Barry K."/>
            <person name="Bills G."/>
            <person name="Bluhm B."/>
            <person name="Cannon C."/>
            <person name="Castanera R."/>
            <person name="Culley D."/>
            <person name="Daum C."/>
            <person name="Ezra D."/>
            <person name="Gonzalez J."/>
            <person name="Henrissat B."/>
            <person name="Kuo A."/>
            <person name="Liang C."/>
            <person name="Lipzen A."/>
            <person name="Lutzoni F."/>
            <person name="Magnuson J."/>
            <person name="Mondo S."/>
            <person name="Nolan M."/>
            <person name="Ohm R."/>
            <person name="Pangilinan J."/>
            <person name="Park H.-J."/>
            <person name="Ramirez L."/>
            <person name="Alfaro M."/>
            <person name="Sun H."/>
            <person name="Tritt A."/>
            <person name="Yoshinaga Y."/>
            <person name="Zwiers L.-H."/>
            <person name="Turgeon B."/>
            <person name="Goodwin S."/>
            <person name="Spatafora J."/>
            <person name="Crous P."/>
            <person name="Grigoriev I."/>
        </authorList>
    </citation>
    <scope>NUCLEOTIDE SEQUENCE</scope>
    <source>
        <strain evidence="8 10">CBS 304.34</strain>
    </source>
</reference>
<dbReference type="OrthoDB" id="1867012at2759"/>
<dbReference type="GO" id="GO:0005762">
    <property type="term" value="C:mitochondrial large ribosomal subunit"/>
    <property type="evidence" value="ECO:0007669"/>
    <property type="project" value="TreeGrafter"/>
</dbReference>
<dbReference type="InterPro" id="IPR018261">
    <property type="entry name" value="Ribosomal_bL27_CS"/>
</dbReference>
<gene>
    <name evidence="8 10" type="ORF">BDZ99DRAFT_512848</name>
</gene>
<evidence type="ECO:0000256" key="5">
    <source>
        <dbReference type="ARBA" id="ARBA00023274"/>
    </source>
</evidence>
<evidence type="ECO:0000256" key="1">
    <source>
        <dbReference type="ARBA" id="ARBA00004173"/>
    </source>
</evidence>
<evidence type="ECO:0000313" key="8">
    <source>
        <dbReference type="EMBL" id="KAF2801541.1"/>
    </source>
</evidence>
<keyword evidence="5" id="KW-0687">Ribonucleoprotein</keyword>
<dbReference type="Proteomes" id="UP000504636">
    <property type="component" value="Unplaced"/>
</dbReference>
<dbReference type="GO" id="GO:0006412">
    <property type="term" value="P:translation"/>
    <property type="evidence" value="ECO:0007669"/>
    <property type="project" value="InterPro"/>
</dbReference>
<dbReference type="Gene3D" id="2.40.50.100">
    <property type="match status" value="1"/>
</dbReference>
<comment type="subcellular location">
    <subcellularLocation>
        <location evidence="1">Mitochondrion</location>
    </subcellularLocation>
</comment>
<dbReference type="InterPro" id="IPR001684">
    <property type="entry name" value="Ribosomal_bL27"/>
</dbReference>
<feature type="region of interest" description="Disordered" evidence="7">
    <location>
        <begin position="242"/>
        <end position="268"/>
    </location>
</feature>
<dbReference type="PANTHER" id="PTHR15893:SF0">
    <property type="entry name" value="LARGE RIBOSOMAL SUBUNIT PROTEIN BL27M"/>
    <property type="match status" value="1"/>
</dbReference>
<evidence type="ECO:0000256" key="2">
    <source>
        <dbReference type="ARBA" id="ARBA00010797"/>
    </source>
</evidence>
<proteinExistence type="inferred from homology"/>
<dbReference type="PANTHER" id="PTHR15893">
    <property type="entry name" value="RIBOSOMAL PROTEIN L27"/>
    <property type="match status" value="1"/>
</dbReference>
<protein>
    <recommendedName>
        <fullName evidence="6">Large ribosomal subunit protein bL27m</fullName>
    </recommendedName>
</protein>
<name>A0A6A6XYB5_9PEZI</name>
<evidence type="ECO:0000256" key="4">
    <source>
        <dbReference type="ARBA" id="ARBA00023128"/>
    </source>
</evidence>
<feature type="region of interest" description="Disordered" evidence="7">
    <location>
        <begin position="54"/>
        <end position="75"/>
    </location>
</feature>
<comment type="similarity">
    <text evidence="2">Belongs to the bacterial ribosomal protein bL27 family.</text>
</comment>
<reference evidence="10" key="3">
    <citation type="submission" date="2025-04" db="UniProtKB">
        <authorList>
            <consortium name="RefSeq"/>
        </authorList>
    </citation>
    <scope>IDENTIFICATION</scope>
    <source>
        <strain evidence="10">CBS 304.34</strain>
    </source>
</reference>
<evidence type="ECO:0000256" key="6">
    <source>
        <dbReference type="ARBA" id="ARBA00035267"/>
    </source>
</evidence>
<keyword evidence="9" id="KW-1185">Reference proteome</keyword>
<dbReference type="GO" id="GO:0003735">
    <property type="term" value="F:structural constituent of ribosome"/>
    <property type="evidence" value="ECO:0007669"/>
    <property type="project" value="InterPro"/>
</dbReference>
<keyword evidence="4" id="KW-0496">Mitochondrion</keyword>
<evidence type="ECO:0000313" key="9">
    <source>
        <dbReference type="Proteomes" id="UP000504636"/>
    </source>
</evidence>
<evidence type="ECO:0000256" key="7">
    <source>
        <dbReference type="SAM" id="MobiDB-lite"/>
    </source>
</evidence>
<dbReference type="Pfam" id="PF01016">
    <property type="entry name" value="Ribosomal_L27"/>
    <property type="match status" value="1"/>
</dbReference>
<dbReference type="SUPFAM" id="SSF110324">
    <property type="entry name" value="Ribosomal L27 protein-like"/>
    <property type="match status" value="1"/>
</dbReference>
<evidence type="ECO:0000313" key="10">
    <source>
        <dbReference type="RefSeq" id="XP_033568505.1"/>
    </source>
</evidence>
<sequence length="268" mass="29315">MLLPRLLAPARVAIASSRSSSIALAASSAHTFEVVRCIAANPISPALTFIRHASHQTQGRANGAKDGPGKRLGAKKSGEEYVIPGNIIFRQRGTGWFAGENCAMGRDHTIYATEAGFVKYYRDPLKHPNRQYIGVALKRTESLPYPPNAARRRRLNMLAVQTSPDTAITTIIGEGRILDGDMTVKETKVNAMPRHKSGKELVMGKNYAFREANWQIGRAAENAGIKVRPFIPGDRFRAWQKSAARKAANAEKRGLRGKRGGGGKSKRK</sequence>
<dbReference type="GeneID" id="54465556"/>